<sequence length="616" mass="70084">MLPQKQVTSNEVTSTSHGTCVTPRAGMDDLPVELIHRIIGRSAQDLFTIARLSRYLNAVAISYYFHGRLPRRHIDEITLHFDGHRTYMITQPNEDNATTTKPKFSTQSPIDILSFLSIAFDIQTIGRFNWKSTGANTENRELPERLITQCHRLTVFLRRLDVVHHISLKFHDWNLRWYRMMPSSRILEKWTVVTTGLLNVCMEKMNTNSQGGEGFEMVGGCFPGVDYAIRHKRNWGLRRKGVAGFGETQNPTMHGLDWDIVRLGGDPLMPSDMNVFISTGTESVAKSTKKFKVSSAMLLYPPLSEWTYQFLRSAPLTCLTIDGLFSFAEWWEIFFSWLSIPLRDRLEELTIQNCTHIRARSLADFLQNLRGLKHCVIQDTPTTQALKGNIFFSKLPELVTFTAPSDFLYFMRPKGLQLSKRLLGKPSLLSTLRIFPKCLDSDGHADSSSSSSCRSHVEDVIESYSDVPWIILDFRTSRFSDFAFKNAATGPVKRLDRTKKQPEAPKACYALVKEVVVLENVISWMMRNTPSGEQCSPGVWATFKGLKVLRIVGSQDVMTTIAAREEKETRVSWSGQEDNQYTPFFSQLRKVCTSLEVVKFENVLVDGQVVAYDLSN</sequence>
<proteinExistence type="predicted"/>
<dbReference type="EMBL" id="ML208390">
    <property type="protein sequence ID" value="TFK66934.1"/>
    <property type="molecule type" value="Genomic_DNA"/>
</dbReference>
<reference evidence="1 2" key="1">
    <citation type="journal article" date="2019" name="Nat. Ecol. Evol.">
        <title>Megaphylogeny resolves global patterns of mushroom evolution.</title>
        <authorList>
            <person name="Varga T."/>
            <person name="Krizsan K."/>
            <person name="Foldi C."/>
            <person name="Dima B."/>
            <person name="Sanchez-Garcia M."/>
            <person name="Sanchez-Ramirez S."/>
            <person name="Szollosi G.J."/>
            <person name="Szarkandi J.G."/>
            <person name="Papp V."/>
            <person name="Albert L."/>
            <person name="Andreopoulos W."/>
            <person name="Angelini C."/>
            <person name="Antonin V."/>
            <person name="Barry K.W."/>
            <person name="Bougher N.L."/>
            <person name="Buchanan P."/>
            <person name="Buyck B."/>
            <person name="Bense V."/>
            <person name="Catcheside P."/>
            <person name="Chovatia M."/>
            <person name="Cooper J."/>
            <person name="Damon W."/>
            <person name="Desjardin D."/>
            <person name="Finy P."/>
            <person name="Geml J."/>
            <person name="Haridas S."/>
            <person name="Hughes K."/>
            <person name="Justo A."/>
            <person name="Karasinski D."/>
            <person name="Kautmanova I."/>
            <person name="Kiss B."/>
            <person name="Kocsube S."/>
            <person name="Kotiranta H."/>
            <person name="LaButti K.M."/>
            <person name="Lechner B.E."/>
            <person name="Liimatainen K."/>
            <person name="Lipzen A."/>
            <person name="Lukacs Z."/>
            <person name="Mihaltcheva S."/>
            <person name="Morgado L.N."/>
            <person name="Niskanen T."/>
            <person name="Noordeloos M.E."/>
            <person name="Ohm R.A."/>
            <person name="Ortiz-Santana B."/>
            <person name="Ovrebo C."/>
            <person name="Racz N."/>
            <person name="Riley R."/>
            <person name="Savchenko A."/>
            <person name="Shiryaev A."/>
            <person name="Soop K."/>
            <person name="Spirin V."/>
            <person name="Szebenyi C."/>
            <person name="Tomsovsky M."/>
            <person name="Tulloss R.E."/>
            <person name="Uehling J."/>
            <person name="Grigoriev I.V."/>
            <person name="Vagvolgyi C."/>
            <person name="Papp T."/>
            <person name="Martin F.M."/>
            <person name="Miettinen O."/>
            <person name="Hibbett D.S."/>
            <person name="Nagy L.G."/>
        </authorList>
    </citation>
    <scope>NUCLEOTIDE SEQUENCE [LARGE SCALE GENOMIC DNA]</scope>
    <source>
        <strain evidence="1 2">NL-1719</strain>
    </source>
</reference>
<accession>A0ACD3ANV2</accession>
<evidence type="ECO:0000313" key="2">
    <source>
        <dbReference type="Proteomes" id="UP000308600"/>
    </source>
</evidence>
<protein>
    <submittedName>
        <fullName evidence="1">Uncharacterized protein</fullName>
    </submittedName>
</protein>
<dbReference type="Proteomes" id="UP000308600">
    <property type="component" value="Unassembled WGS sequence"/>
</dbReference>
<evidence type="ECO:0000313" key="1">
    <source>
        <dbReference type="EMBL" id="TFK66934.1"/>
    </source>
</evidence>
<gene>
    <name evidence="1" type="ORF">BDN72DRAFT_961387</name>
</gene>
<keyword evidence="2" id="KW-1185">Reference proteome</keyword>
<name>A0ACD3ANV2_9AGAR</name>
<organism evidence="1 2">
    <name type="scientific">Pluteus cervinus</name>
    <dbReference type="NCBI Taxonomy" id="181527"/>
    <lineage>
        <taxon>Eukaryota</taxon>
        <taxon>Fungi</taxon>
        <taxon>Dikarya</taxon>
        <taxon>Basidiomycota</taxon>
        <taxon>Agaricomycotina</taxon>
        <taxon>Agaricomycetes</taxon>
        <taxon>Agaricomycetidae</taxon>
        <taxon>Agaricales</taxon>
        <taxon>Pluteineae</taxon>
        <taxon>Pluteaceae</taxon>
        <taxon>Pluteus</taxon>
    </lineage>
</organism>